<dbReference type="PANTHER" id="PTHR30204">
    <property type="entry name" value="REDOX-CYCLING DRUG-SENSING TRANSCRIPTIONAL ACTIVATOR SOXR"/>
    <property type="match status" value="1"/>
</dbReference>
<keyword evidence="2" id="KW-0479">Metal-binding</keyword>
<keyword evidence="4" id="KW-0411">Iron-sulfur</keyword>
<evidence type="ECO:0000256" key="1">
    <source>
        <dbReference type="ARBA" id="ARBA00022714"/>
    </source>
</evidence>
<evidence type="ECO:0000259" key="8">
    <source>
        <dbReference type="PROSITE" id="PS50937"/>
    </source>
</evidence>
<organism evidence="9 10">
    <name type="scientific">Undibacterium hunanense</name>
    <dbReference type="NCBI Taxonomy" id="2762292"/>
    <lineage>
        <taxon>Bacteria</taxon>
        <taxon>Pseudomonadati</taxon>
        <taxon>Pseudomonadota</taxon>
        <taxon>Betaproteobacteria</taxon>
        <taxon>Burkholderiales</taxon>
        <taxon>Oxalobacteraceae</taxon>
        <taxon>Undibacterium</taxon>
    </lineage>
</organism>
<reference evidence="9 10" key="1">
    <citation type="submission" date="2020-08" db="EMBL/GenBank/DDBJ databases">
        <title>Novel species isolated from subtropical streams in China.</title>
        <authorList>
            <person name="Lu H."/>
        </authorList>
    </citation>
    <scope>NUCLEOTIDE SEQUENCE [LARGE SCALE GENOMIC DNA]</scope>
    <source>
        <strain evidence="9 10">CY18W</strain>
    </source>
</reference>
<dbReference type="Pfam" id="PF09278">
    <property type="entry name" value="MerR-DNA-bind"/>
    <property type="match status" value="1"/>
</dbReference>
<evidence type="ECO:0000256" key="7">
    <source>
        <dbReference type="ARBA" id="ARBA00023163"/>
    </source>
</evidence>
<keyword evidence="6" id="KW-0238">DNA-binding</keyword>
<evidence type="ECO:0000256" key="2">
    <source>
        <dbReference type="ARBA" id="ARBA00022723"/>
    </source>
</evidence>
<evidence type="ECO:0000313" key="10">
    <source>
        <dbReference type="Proteomes" id="UP000650424"/>
    </source>
</evidence>
<dbReference type="RefSeq" id="WP_186945533.1">
    <property type="nucleotide sequence ID" value="NZ_JACOGF010000001.1"/>
</dbReference>
<keyword evidence="5" id="KW-0805">Transcription regulation</keyword>
<accession>A0ABR6ZK76</accession>
<evidence type="ECO:0000256" key="6">
    <source>
        <dbReference type="ARBA" id="ARBA00023125"/>
    </source>
</evidence>
<dbReference type="Pfam" id="PF00376">
    <property type="entry name" value="MerR"/>
    <property type="match status" value="1"/>
</dbReference>
<evidence type="ECO:0000313" key="9">
    <source>
        <dbReference type="EMBL" id="MBC3916306.1"/>
    </source>
</evidence>
<dbReference type="InterPro" id="IPR010211">
    <property type="entry name" value="Redox-sen_tscrpt-act_SoxR"/>
</dbReference>
<dbReference type="PANTHER" id="PTHR30204:SF0">
    <property type="entry name" value="REDOX-SENSITIVE TRANSCRIPTIONAL ACTIVATOR SOXR"/>
    <property type="match status" value="1"/>
</dbReference>
<keyword evidence="10" id="KW-1185">Reference proteome</keyword>
<proteinExistence type="predicted"/>
<dbReference type="SMART" id="SM00422">
    <property type="entry name" value="HTH_MERR"/>
    <property type="match status" value="1"/>
</dbReference>
<dbReference type="EMBL" id="JACOGF010000001">
    <property type="protein sequence ID" value="MBC3916306.1"/>
    <property type="molecule type" value="Genomic_DNA"/>
</dbReference>
<dbReference type="InterPro" id="IPR015358">
    <property type="entry name" value="Tscrpt_reg_MerR_DNA-bd"/>
</dbReference>
<keyword evidence="1" id="KW-0001">2Fe-2S</keyword>
<sequence>MTTKANNNLISIGELAIRSGMAASALRFYESRGLINSVRSGSQRRHFAREVLRRVAFIKAAQTAGLTLEEIESTLASLPDQRTPTKQDWEKLSRSWQGLIQKRIDDLTALRDQLTSCIGCGCLSLKSCALYNPEDIAKTRGNGARYLLGDKPGKQQNSK</sequence>
<dbReference type="InterPro" id="IPR000551">
    <property type="entry name" value="MerR-type_HTH_dom"/>
</dbReference>
<dbReference type="InterPro" id="IPR009061">
    <property type="entry name" value="DNA-bd_dom_put_sf"/>
</dbReference>
<evidence type="ECO:0000256" key="5">
    <source>
        <dbReference type="ARBA" id="ARBA00023015"/>
    </source>
</evidence>
<evidence type="ECO:0000256" key="4">
    <source>
        <dbReference type="ARBA" id="ARBA00023014"/>
    </source>
</evidence>
<comment type="caution">
    <text evidence="9">The sequence shown here is derived from an EMBL/GenBank/DDBJ whole genome shotgun (WGS) entry which is preliminary data.</text>
</comment>
<dbReference type="PROSITE" id="PS50937">
    <property type="entry name" value="HTH_MERR_2"/>
    <property type="match status" value="1"/>
</dbReference>
<feature type="domain" description="HTH merR-type" evidence="8">
    <location>
        <begin position="9"/>
        <end position="77"/>
    </location>
</feature>
<protein>
    <submittedName>
        <fullName evidence="9">Redox-sensitive transcriptional activator SoxR</fullName>
    </submittedName>
</protein>
<name>A0ABR6ZK76_9BURK</name>
<gene>
    <name evidence="9" type="primary">soxR</name>
    <name evidence="9" type="ORF">H8L32_02290</name>
</gene>
<dbReference type="Proteomes" id="UP000650424">
    <property type="component" value="Unassembled WGS sequence"/>
</dbReference>
<dbReference type="CDD" id="cd01110">
    <property type="entry name" value="HTH_SoxR"/>
    <property type="match status" value="1"/>
</dbReference>
<keyword evidence="7" id="KW-0804">Transcription</keyword>
<evidence type="ECO:0000256" key="3">
    <source>
        <dbReference type="ARBA" id="ARBA00023004"/>
    </source>
</evidence>
<dbReference type="NCBIfam" id="TIGR01950">
    <property type="entry name" value="SoxR"/>
    <property type="match status" value="1"/>
</dbReference>
<dbReference type="InterPro" id="IPR047057">
    <property type="entry name" value="MerR_fam"/>
</dbReference>
<dbReference type="PRINTS" id="PR00040">
    <property type="entry name" value="HTHMERR"/>
</dbReference>
<dbReference type="SUPFAM" id="SSF46955">
    <property type="entry name" value="Putative DNA-binding domain"/>
    <property type="match status" value="1"/>
</dbReference>
<keyword evidence="3" id="KW-0408">Iron</keyword>
<dbReference type="Gene3D" id="1.10.1660.10">
    <property type="match status" value="1"/>
</dbReference>